<dbReference type="PANTHER" id="PTHR16484">
    <property type="entry name" value="PARTITIONING DEFECTIVE 3 RELATED"/>
    <property type="match status" value="1"/>
</dbReference>
<feature type="region of interest" description="Disordered" evidence="5">
    <location>
        <begin position="1524"/>
        <end position="1552"/>
    </location>
</feature>
<dbReference type="GO" id="GO:0016324">
    <property type="term" value="C:apical plasma membrane"/>
    <property type="evidence" value="ECO:0007669"/>
    <property type="project" value="TreeGrafter"/>
</dbReference>
<evidence type="ECO:0000256" key="4">
    <source>
        <dbReference type="ARBA" id="ARBA00023306"/>
    </source>
</evidence>
<proteinExistence type="inferred from homology"/>
<dbReference type="CDD" id="cd23059">
    <property type="entry name" value="PDZ3_Par3-like"/>
    <property type="match status" value="1"/>
</dbReference>
<sequence length="1651" mass="180225">MVQPSAGSPGAAKGGGGGGAPGAAEEAVLGLGPGRGPRCSDVAEKLAQLFGWRHTYKVEKLQRCLLADQLLRQQQLQQLRAGARPAEQDKDKDAKEGVDNNNAIKSDDEVDAKAPDTWVSVQAVSSAEGGLLDPDDRLADVADDRETLTATFEEAGSDHPGQHTGGDGASGSSVGTGSPDIFHGTERYGACGRTDIEVTGEQMAGGGLQLQVRRGSEPALNQLPEGLGDRAPATSLPPPCQRKAASKRWSAAPIIMESSESLPLCLSPSSPLGSLGSPGTIDWEDESPPSQAAAPLERQPLRESHLRPPAYGRFSRDGANRLSMQFLGESAGGLRWCDAAERVAMASLPSMGSGGHAGAGPNRGQSLSLPRDHRRKEPLGQANHVDNTDGAGDSTELVVLRSEAGPLGIHVVPDYDQLGKERGLLVQGIEPGGRVDRDHRLQVYDRIIEINGKNLLNMPFHTVQDIFKDSLRSPELRLRVVKHRSSIANYNKKPPAPVFPRSSSDKENIAMVETEERLVGGQPKVATVSSTKKLPSNGNNNGGPGSSGTLIRNTANTLLAANTRRMGRKVAIDLTKGPHGLGFSITTRDNPAGGNCPIYIKNILPKGAAVEDGRLRPGDRLLEVNGVEMTGKTQAEAVTVLRNAPAGSVVHIVVSRQDDTNTAGSSPQSNYTESSPESSEELSNSPSQPVNSSNESQDSNKSPGSEKGVHITNGYHKSNEKSSEDSLIYPWKHKEILQFDIPVHDTEKAGLGVSVKGKTSANHQVAPYDLGIFVKSVLHGGAASRDGRLRTNDQLLNVNGVSLLNQSNADAMETLRRAMLHTEGPIPGVITLTIARRTGAPSPSTPSNGTKDSVTTPQSIELNGKHEDTCTPDNSGTSENSDNTVIFLPYKDHNRATNGSLDRSIDCSLDKSLDCVSMRNPVLDRLTGQTQSARHNESYYRATHDTSTWNTTALLAGGSSPIDRPMGHLTSPTVNPSNGEMILIEESPTYGTHQHSNSRGRRPEKEDSRRPSVSSQQSQQFKGGPPPLQHQQSQQSEQSNCSEPHGDVAYASQLSLDESAAGFSRDAFGRQSMSEKRHATLDAKNTDTYQRQKKLREEREKQKQSGSDLDSSNEGIKVAKAAGMLRANSIESVTSIPQIQEASEYSGDRKKFELGPSLGMKKSSSLESLQTMVQEIQMQEDSDPAYSYRNAQGAVRVIRGRGCNESFRAAVDRSYEAPFASGDLRDRMETLAEEDGAVVDSLGPPPFACARGAPRQSSLNAMDAKNKLGKKKPGLLKGIGSMFRFGKHRKPSDIDFEMETDDPIGDMEAARRAAKDEQQRIQEQYKRLVQRHRQMEEQQQQETASVNGSDYGHTTHQNSTHQTNHHHSHHHHHQPHQQQQHISSSHSHHSQSHGGVGGSSSEGSPGEQGQSRTQRIHLLRAQHQRRHVERMGQYPLDEREERYEQAIQQRVDQPYQHQKQKQPSPGAYDLYGEMTRPGSRMGITDPNQHFSHYVNYDEIQQHLKEELSELDILQMRRQVQLQRMKVEEESRRQQHYHSQRRDNRESHQRPVSNFYEYESVQAMMRANQHRMMDNGNTNSLPRRSPQNGVPPSHGQHSSRPQSGVNRMYPTYVPVNGSLHHPSVNSSSSIRQGPFVTHVTIREASHTPGSKV</sequence>
<gene>
    <name evidence="8" type="primary">LOC113207123</name>
</gene>
<dbReference type="InterPro" id="IPR001478">
    <property type="entry name" value="PDZ"/>
</dbReference>
<comment type="similarity">
    <text evidence="1">Belongs to the PAR3 family.</text>
</comment>
<feature type="region of interest" description="Disordered" evidence="5">
    <location>
        <begin position="1067"/>
        <end position="1114"/>
    </location>
</feature>
<feature type="domain" description="PDZ" evidence="6">
    <location>
        <begin position="740"/>
        <end position="818"/>
    </location>
</feature>
<feature type="compositionally biased region" description="Polar residues" evidence="5">
    <location>
        <begin position="1451"/>
        <end position="1463"/>
    </location>
</feature>
<dbReference type="GO" id="GO:0051301">
    <property type="term" value="P:cell division"/>
    <property type="evidence" value="ECO:0007669"/>
    <property type="project" value="UniProtKB-KW"/>
</dbReference>
<feature type="compositionally biased region" description="Polar residues" evidence="5">
    <location>
        <begin position="1105"/>
        <end position="1114"/>
    </location>
</feature>
<evidence type="ECO:0000256" key="5">
    <source>
        <dbReference type="SAM" id="MobiDB-lite"/>
    </source>
</evidence>
<feature type="region of interest" description="Disordered" evidence="5">
    <location>
        <begin position="1451"/>
        <end position="1486"/>
    </location>
</feature>
<keyword evidence="3" id="KW-0677">Repeat</keyword>
<dbReference type="GO" id="GO:0005938">
    <property type="term" value="C:cell cortex"/>
    <property type="evidence" value="ECO:0007669"/>
    <property type="project" value="TreeGrafter"/>
</dbReference>
<evidence type="ECO:0000256" key="1">
    <source>
        <dbReference type="ARBA" id="ARBA00005358"/>
    </source>
</evidence>
<feature type="compositionally biased region" description="Basic and acidic residues" evidence="5">
    <location>
        <begin position="86"/>
        <end position="98"/>
    </location>
</feature>
<feature type="compositionally biased region" description="Low complexity" evidence="5">
    <location>
        <begin position="1376"/>
        <end position="1385"/>
    </location>
</feature>
<evidence type="ECO:0000313" key="8">
    <source>
        <dbReference type="RefSeq" id="XP_052131024.1"/>
    </source>
</evidence>
<feature type="compositionally biased region" description="Polar residues" evidence="5">
    <location>
        <begin position="871"/>
        <end position="882"/>
    </location>
</feature>
<dbReference type="OrthoDB" id="6264899at2759"/>
<feature type="region of interest" description="Disordered" evidence="5">
    <location>
        <begin position="152"/>
        <end position="187"/>
    </location>
</feature>
<evidence type="ECO:0000256" key="3">
    <source>
        <dbReference type="ARBA" id="ARBA00022737"/>
    </source>
</evidence>
<dbReference type="GO" id="GO:0030010">
    <property type="term" value="P:establishment of cell polarity"/>
    <property type="evidence" value="ECO:0007669"/>
    <property type="project" value="TreeGrafter"/>
</dbReference>
<feature type="compositionally biased region" description="Low complexity" evidence="5">
    <location>
        <begin position="266"/>
        <end position="279"/>
    </location>
</feature>
<feature type="region of interest" description="Disordered" evidence="5">
    <location>
        <begin position="837"/>
        <end position="882"/>
    </location>
</feature>
<dbReference type="FunFam" id="2.30.42.10:FF:000011">
    <property type="entry name" value="partitioning defective 3 homolog isoform X1"/>
    <property type="match status" value="1"/>
</dbReference>
<feature type="compositionally biased region" description="Polar residues" evidence="5">
    <location>
        <begin position="1574"/>
        <end position="1604"/>
    </location>
</feature>
<reference evidence="8" key="1">
    <citation type="submission" date="2025-08" db="UniProtKB">
        <authorList>
            <consortium name="RefSeq"/>
        </authorList>
    </citation>
    <scope>IDENTIFICATION</scope>
    <source>
        <tissue evidence="8">Whole organism</tissue>
    </source>
</reference>
<dbReference type="GO" id="GO:0000226">
    <property type="term" value="P:microtubule cytoskeleton organization"/>
    <property type="evidence" value="ECO:0007669"/>
    <property type="project" value="TreeGrafter"/>
</dbReference>
<keyword evidence="4" id="KW-0131">Cell cycle</keyword>
<feature type="compositionally biased region" description="Basic and acidic residues" evidence="5">
    <location>
        <begin position="1539"/>
        <end position="1548"/>
    </location>
</feature>
<dbReference type="Gene3D" id="3.10.20.90">
    <property type="entry name" value="Phosphatidylinositol 3-kinase Catalytic Subunit, Chain A, domain 1"/>
    <property type="match status" value="1"/>
</dbReference>
<feature type="domain" description="PDZ" evidence="6">
    <location>
        <begin position="396"/>
        <end position="482"/>
    </location>
</feature>
<dbReference type="GO" id="GO:0045197">
    <property type="term" value="P:establishment or maintenance of epithelial cell apical/basal polarity"/>
    <property type="evidence" value="ECO:0007669"/>
    <property type="project" value="TreeGrafter"/>
</dbReference>
<dbReference type="InterPro" id="IPR052213">
    <property type="entry name" value="PAR3"/>
</dbReference>
<protein>
    <submittedName>
        <fullName evidence="8">Partitioning defective 3 homolog isoform X1</fullName>
    </submittedName>
</protein>
<dbReference type="PANTHER" id="PTHR16484:SF17">
    <property type="entry name" value="BAZOOKA, ISOFORM B"/>
    <property type="match status" value="1"/>
</dbReference>
<feature type="compositionally biased region" description="Basic and acidic residues" evidence="5">
    <location>
        <begin position="1073"/>
        <end position="1085"/>
    </location>
</feature>
<dbReference type="SUPFAM" id="SSF50156">
    <property type="entry name" value="PDZ domain-like"/>
    <property type="match status" value="3"/>
</dbReference>
<keyword evidence="2" id="KW-0132">Cell division</keyword>
<dbReference type="Proteomes" id="UP000504606">
    <property type="component" value="Unplaced"/>
</dbReference>
<dbReference type="GO" id="GO:0051660">
    <property type="term" value="P:establishment of centrosome localization"/>
    <property type="evidence" value="ECO:0007669"/>
    <property type="project" value="TreeGrafter"/>
</dbReference>
<feature type="compositionally biased region" description="Basic residues" evidence="5">
    <location>
        <begin position="1363"/>
        <end position="1375"/>
    </location>
</feature>
<feature type="region of interest" description="Disordered" evidence="5">
    <location>
        <begin position="954"/>
        <end position="1046"/>
    </location>
</feature>
<dbReference type="GO" id="GO:0035091">
    <property type="term" value="F:phosphatidylinositol binding"/>
    <property type="evidence" value="ECO:0007669"/>
    <property type="project" value="TreeGrafter"/>
</dbReference>
<feature type="region of interest" description="Disordered" evidence="5">
    <location>
        <begin position="529"/>
        <end position="551"/>
    </location>
</feature>
<dbReference type="Pfam" id="PF00595">
    <property type="entry name" value="PDZ"/>
    <property type="match status" value="3"/>
</dbReference>
<feature type="compositionally biased region" description="Low complexity" evidence="5">
    <location>
        <begin position="673"/>
        <end position="697"/>
    </location>
</feature>
<dbReference type="Pfam" id="PF12053">
    <property type="entry name" value="Par3_HAL_N_term"/>
    <property type="match status" value="1"/>
</dbReference>
<feature type="compositionally biased region" description="Low complexity" evidence="5">
    <location>
        <begin position="1029"/>
        <end position="1039"/>
    </location>
</feature>
<feature type="region of interest" description="Disordered" evidence="5">
    <location>
        <begin position="1"/>
        <end position="23"/>
    </location>
</feature>
<dbReference type="InterPro" id="IPR036034">
    <property type="entry name" value="PDZ_sf"/>
</dbReference>
<dbReference type="GO" id="GO:0005912">
    <property type="term" value="C:adherens junction"/>
    <property type="evidence" value="ECO:0007669"/>
    <property type="project" value="TreeGrafter"/>
</dbReference>
<feature type="region of interest" description="Disordered" evidence="5">
    <location>
        <begin position="657"/>
        <end position="723"/>
    </location>
</feature>
<feature type="compositionally biased region" description="Gly residues" evidence="5">
    <location>
        <begin position="12"/>
        <end position="21"/>
    </location>
</feature>
<dbReference type="CDD" id="cd23058">
    <property type="entry name" value="PDZ2_Par3-like"/>
    <property type="match status" value="1"/>
</dbReference>
<dbReference type="RefSeq" id="XP_052131024.1">
    <property type="nucleotide sequence ID" value="XM_052275064.1"/>
</dbReference>
<feature type="compositionally biased region" description="Basic and acidic residues" evidence="5">
    <location>
        <begin position="1001"/>
        <end position="1010"/>
    </location>
</feature>
<feature type="region of interest" description="Disordered" evidence="5">
    <location>
        <begin position="1328"/>
        <end position="1413"/>
    </location>
</feature>
<evidence type="ECO:0000313" key="7">
    <source>
        <dbReference type="Proteomes" id="UP000504606"/>
    </source>
</evidence>
<feature type="region of interest" description="Disordered" evidence="5">
    <location>
        <begin position="81"/>
        <end position="113"/>
    </location>
</feature>
<organism evidence="7 8">
    <name type="scientific">Frankliniella occidentalis</name>
    <name type="common">Western flower thrips</name>
    <name type="synonym">Euthrips occidentalis</name>
    <dbReference type="NCBI Taxonomy" id="133901"/>
    <lineage>
        <taxon>Eukaryota</taxon>
        <taxon>Metazoa</taxon>
        <taxon>Ecdysozoa</taxon>
        <taxon>Arthropoda</taxon>
        <taxon>Hexapoda</taxon>
        <taxon>Insecta</taxon>
        <taxon>Pterygota</taxon>
        <taxon>Neoptera</taxon>
        <taxon>Paraneoptera</taxon>
        <taxon>Thysanoptera</taxon>
        <taxon>Terebrantia</taxon>
        <taxon>Thripoidea</taxon>
        <taxon>Thripidae</taxon>
        <taxon>Frankliniella</taxon>
    </lineage>
</organism>
<feature type="compositionally biased region" description="Low complexity" evidence="5">
    <location>
        <begin position="1"/>
        <end position="11"/>
    </location>
</feature>
<dbReference type="GeneID" id="113207123"/>
<feature type="compositionally biased region" description="Polar residues" evidence="5">
    <location>
        <begin position="660"/>
        <end position="672"/>
    </location>
</feature>
<dbReference type="PROSITE" id="PS50106">
    <property type="entry name" value="PDZ"/>
    <property type="match status" value="3"/>
</dbReference>
<dbReference type="Gene3D" id="2.30.42.10">
    <property type="match status" value="3"/>
</dbReference>
<dbReference type="InterPro" id="IPR021922">
    <property type="entry name" value="Par3/HAL_N"/>
</dbReference>
<feature type="compositionally biased region" description="Polar residues" evidence="5">
    <location>
        <begin position="841"/>
        <end position="861"/>
    </location>
</feature>
<accession>A0A9C6XTS1</accession>
<feature type="compositionally biased region" description="Low complexity" evidence="5">
    <location>
        <begin position="1352"/>
        <end position="1362"/>
    </location>
</feature>
<dbReference type="GO" id="GO:0007155">
    <property type="term" value="P:cell adhesion"/>
    <property type="evidence" value="ECO:0007669"/>
    <property type="project" value="TreeGrafter"/>
</dbReference>
<name>A0A9C6XTS1_FRAOC</name>
<evidence type="ECO:0000259" key="6">
    <source>
        <dbReference type="PROSITE" id="PS50106"/>
    </source>
</evidence>
<feature type="region of interest" description="Disordered" evidence="5">
    <location>
        <begin position="351"/>
        <end position="371"/>
    </location>
</feature>
<dbReference type="GO" id="GO:0043296">
    <property type="term" value="C:apical junction complex"/>
    <property type="evidence" value="ECO:0007669"/>
    <property type="project" value="TreeGrafter"/>
</dbReference>
<feature type="region of interest" description="Disordered" evidence="5">
    <location>
        <begin position="266"/>
        <end position="308"/>
    </location>
</feature>
<dbReference type="GO" id="GO:0008104">
    <property type="term" value="P:intracellular protein localization"/>
    <property type="evidence" value="ECO:0007669"/>
    <property type="project" value="TreeGrafter"/>
</dbReference>
<evidence type="ECO:0000256" key="2">
    <source>
        <dbReference type="ARBA" id="ARBA00022618"/>
    </source>
</evidence>
<feature type="compositionally biased region" description="Low complexity" evidence="5">
    <location>
        <begin position="1401"/>
        <end position="1411"/>
    </location>
</feature>
<feature type="domain" description="PDZ" evidence="6">
    <location>
        <begin position="571"/>
        <end position="656"/>
    </location>
</feature>
<dbReference type="SMART" id="SM00228">
    <property type="entry name" value="PDZ"/>
    <property type="match status" value="3"/>
</dbReference>
<feature type="region of interest" description="Disordered" evidence="5">
    <location>
        <begin position="1571"/>
        <end position="1608"/>
    </location>
</feature>
<keyword evidence="7" id="KW-1185">Reference proteome</keyword>